<dbReference type="Pfam" id="PF00226">
    <property type="entry name" value="DnaJ"/>
    <property type="match status" value="1"/>
</dbReference>
<evidence type="ECO:0000313" key="8">
    <source>
        <dbReference type="EMBL" id="KAK1263163.1"/>
    </source>
</evidence>
<dbReference type="FunFam" id="1.10.287.110:FF:000082">
    <property type="entry name" value="Iron-sulfur cluster co-chaperone protein HscB, mitochondrial"/>
    <property type="match status" value="1"/>
</dbReference>
<dbReference type="InterPro" id="IPR001623">
    <property type="entry name" value="DnaJ_domain"/>
</dbReference>
<evidence type="ECO:0000256" key="6">
    <source>
        <dbReference type="ARBA" id="ARBA00023186"/>
    </source>
</evidence>
<dbReference type="InterPro" id="IPR036386">
    <property type="entry name" value="HscB_C_sf"/>
</dbReference>
<dbReference type="CDD" id="cd06257">
    <property type="entry name" value="DnaJ"/>
    <property type="match status" value="1"/>
</dbReference>
<dbReference type="EMBL" id="JAUJYN010000009">
    <property type="protein sequence ID" value="KAK1263163.1"/>
    <property type="molecule type" value="Genomic_DNA"/>
</dbReference>
<dbReference type="InterPro" id="IPR004640">
    <property type="entry name" value="HscB"/>
</dbReference>
<accession>A0AAV9AG78</accession>
<reference evidence="8" key="2">
    <citation type="submission" date="2023-06" db="EMBL/GenBank/DDBJ databases">
        <authorList>
            <person name="Ma L."/>
            <person name="Liu K.-W."/>
            <person name="Li Z."/>
            <person name="Hsiao Y.-Y."/>
            <person name="Qi Y."/>
            <person name="Fu T."/>
            <person name="Tang G."/>
            <person name="Zhang D."/>
            <person name="Sun W.-H."/>
            <person name="Liu D.-K."/>
            <person name="Li Y."/>
            <person name="Chen G.-Z."/>
            <person name="Liu X.-D."/>
            <person name="Liao X.-Y."/>
            <person name="Jiang Y.-T."/>
            <person name="Yu X."/>
            <person name="Hao Y."/>
            <person name="Huang J."/>
            <person name="Zhao X.-W."/>
            <person name="Ke S."/>
            <person name="Chen Y.-Y."/>
            <person name="Wu W.-L."/>
            <person name="Hsu J.-L."/>
            <person name="Lin Y.-F."/>
            <person name="Huang M.-D."/>
            <person name="Li C.-Y."/>
            <person name="Huang L."/>
            <person name="Wang Z.-W."/>
            <person name="Zhao X."/>
            <person name="Zhong W.-Y."/>
            <person name="Peng D.-H."/>
            <person name="Ahmad S."/>
            <person name="Lan S."/>
            <person name="Zhang J.-S."/>
            <person name="Tsai W.-C."/>
            <person name="Van De Peer Y."/>
            <person name="Liu Z.-J."/>
        </authorList>
    </citation>
    <scope>NUCLEOTIDE SEQUENCE</scope>
    <source>
        <strain evidence="8">SCP</strain>
        <tissue evidence="8">Leaves</tissue>
    </source>
</reference>
<dbReference type="Pfam" id="PF07743">
    <property type="entry name" value="HSCB_C"/>
    <property type="match status" value="1"/>
</dbReference>
<comment type="caution">
    <text evidence="8">The sequence shown here is derived from an EMBL/GenBank/DDBJ whole genome shotgun (WGS) entry which is preliminary data.</text>
</comment>
<protein>
    <recommendedName>
        <fullName evidence="7">J domain-containing protein</fullName>
    </recommendedName>
</protein>
<evidence type="ECO:0000256" key="2">
    <source>
        <dbReference type="ARBA" id="ARBA00004496"/>
    </source>
</evidence>
<dbReference type="PROSITE" id="PS50076">
    <property type="entry name" value="DNAJ_2"/>
    <property type="match status" value="1"/>
</dbReference>
<dbReference type="SUPFAM" id="SSF46565">
    <property type="entry name" value="Chaperone J-domain"/>
    <property type="match status" value="1"/>
</dbReference>
<dbReference type="GO" id="GO:0044571">
    <property type="term" value="P:[2Fe-2S] cluster assembly"/>
    <property type="evidence" value="ECO:0007669"/>
    <property type="project" value="InterPro"/>
</dbReference>
<dbReference type="GO" id="GO:0005739">
    <property type="term" value="C:mitochondrion"/>
    <property type="evidence" value="ECO:0007669"/>
    <property type="project" value="UniProtKB-SubCell"/>
</dbReference>
<gene>
    <name evidence="8" type="ORF">QJS04_geneDACA009388</name>
</gene>
<sequence length="261" mass="29544">MARLFSLRRQLRLCPRLSLYFHPGPNPSVGAPPSVIGPLRVSDDDDRLGGGFWNTFCSPSAATVGGGSGKCWSCGTSPSAPSLPFLFCGSCRAVQPVKLSDDYFKIFGLKRGYDIGDNDLESKYKEWQKKLHPDLVHMKSEREKAYAAEQSARVIDAYRTLGKPRRRAIYLLKLEGIEVDEEQTISDPDMLAEMMELREAVDEASNSEELKQIRNQIEQKLEAWSNSFSKSFKDRDFEGSIVSIQRMTYYERAIEEVIKKL</sequence>
<comment type="subcellular location">
    <subcellularLocation>
        <location evidence="2">Cytoplasm</location>
    </subcellularLocation>
    <subcellularLocation>
        <location evidence="1">Mitochondrion</location>
    </subcellularLocation>
</comment>
<dbReference type="GO" id="GO:0005783">
    <property type="term" value="C:endoplasmic reticulum"/>
    <property type="evidence" value="ECO:0007669"/>
    <property type="project" value="UniProtKB-ARBA"/>
</dbReference>
<dbReference type="SMART" id="SM00271">
    <property type="entry name" value="DnaJ"/>
    <property type="match status" value="1"/>
</dbReference>
<keyword evidence="5" id="KW-0496">Mitochondrion</keyword>
<dbReference type="PANTHER" id="PTHR14021">
    <property type="entry name" value="IRON-SULFUR CLUSTER CO-CHAPERONE PROTEIN HSCB"/>
    <property type="match status" value="1"/>
</dbReference>
<dbReference type="GO" id="GO:0051259">
    <property type="term" value="P:protein complex oligomerization"/>
    <property type="evidence" value="ECO:0007669"/>
    <property type="project" value="InterPro"/>
</dbReference>
<dbReference type="Gene3D" id="1.20.1280.20">
    <property type="entry name" value="HscB, C-terminal domain"/>
    <property type="match status" value="1"/>
</dbReference>
<keyword evidence="9" id="KW-1185">Reference proteome</keyword>
<evidence type="ECO:0000259" key="7">
    <source>
        <dbReference type="PROSITE" id="PS50076"/>
    </source>
</evidence>
<dbReference type="GO" id="GO:0051087">
    <property type="term" value="F:protein-folding chaperone binding"/>
    <property type="evidence" value="ECO:0007669"/>
    <property type="project" value="InterPro"/>
</dbReference>
<dbReference type="InterPro" id="IPR036869">
    <property type="entry name" value="J_dom_sf"/>
</dbReference>
<evidence type="ECO:0000256" key="1">
    <source>
        <dbReference type="ARBA" id="ARBA00004173"/>
    </source>
</evidence>
<dbReference type="SUPFAM" id="SSF47144">
    <property type="entry name" value="HSC20 (HSCB), C-terminal oligomerisation domain"/>
    <property type="match status" value="1"/>
</dbReference>
<reference evidence="8" key="1">
    <citation type="journal article" date="2023" name="Nat. Commun.">
        <title>Diploid and tetraploid genomes of Acorus and the evolution of monocots.</title>
        <authorList>
            <person name="Ma L."/>
            <person name="Liu K.W."/>
            <person name="Li Z."/>
            <person name="Hsiao Y.Y."/>
            <person name="Qi Y."/>
            <person name="Fu T."/>
            <person name="Tang G.D."/>
            <person name="Zhang D."/>
            <person name="Sun W.H."/>
            <person name="Liu D.K."/>
            <person name="Li Y."/>
            <person name="Chen G.Z."/>
            <person name="Liu X.D."/>
            <person name="Liao X.Y."/>
            <person name="Jiang Y.T."/>
            <person name="Yu X."/>
            <person name="Hao Y."/>
            <person name="Huang J."/>
            <person name="Zhao X.W."/>
            <person name="Ke S."/>
            <person name="Chen Y.Y."/>
            <person name="Wu W.L."/>
            <person name="Hsu J.L."/>
            <person name="Lin Y.F."/>
            <person name="Huang M.D."/>
            <person name="Li C.Y."/>
            <person name="Huang L."/>
            <person name="Wang Z.W."/>
            <person name="Zhao X."/>
            <person name="Zhong W.Y."/>
            <person name="Peng D.H."/>
            <person name="Ahmad S."/>
            <person name="Lan S."/>
            <person name="Zhang J.S."/>
            <person name="Tsai W.C."/>
            <person name="Van de Peer Y."/>
            <person name="Liu Z.J."/>
        </authorList>
    </citation>
    <scope>NUCLEOTIDE SEQUENCE</scope>
    <source>
        <strain evidence="8">SCP</strain>
    </source>
</reference>
<name>A0AAV9AG78_ACOGR</name>
<evidence type="ECO:0000256" key="3">
    <source>
        <dbReference type="ARBA" id="ARBA00010476"/>
    </source>
</evidence>
<dbReference type="GO" id="GO:0001671">
    <property type="term" value="F:ATPase activator activity"/>
    <property type="evidence" value="ECO:0007669"/>
    <property type="project" value="InterPro"/>
</dbReference>
<dbReference type="PANTHER" id="PTHR14021:SF15">
    <property type="entry name" value="IRON-SULFUR CLUSTER CO-CHAPERONE PROTEIN HSCB"/>
    <property type="match status" value="1"/>
</dbReference>
<evidence type="ECO:0000256" key="4">
    <source>
        <dbReference type="ARBA" id="ARBA00022490"/>
    </source>
</evidence>
<comment type="similarity">
    <text evidence="3">Belongs to the HscB family.</text>
</comment>
<evidence type="ECO:0000256" key="5">
    <source>
        <dbReference type="ARBA" id="ARBA00023128"/>
    </source>
</evidence>
<evidence type="ECO:0000313" key="9">
    <source>
        <dbReference type="Proteomes" id="UP001179952"/>
    </source>
</evidence>
<organism evidence="8 9">
    <name type="scientific">Acorus gramineus</name>
    <name type="common">Dwarf sweet flag</name>
    <dbReference type="NCBI Taxonomy" id="55184"/>
    <lineage>
        <taxon>Eukaryota</taxon>
        <taxon>Viridiplantae</taxon>
        <taxon>Streptophyta</taxon>
        <taxon>Embryophyta</taxon>
        <taxon>Tracheophyta</taxon>
        <taxon>Spermatophyta</taxon>
        <taxon>Magnoliopsida</taxon>
        <taxon>Liliopsida</taxon>
        <taxon>Acoraceae</taxon>
        <taxon>Acorus</taxon>
    </lineage>
</organism>
<proteinExistence type="inferred from homology"/>
<dbReference type="Gene3D" id="1.10.287.110">
    <property type="entry name" value="DnaJ domain"/>
    <property type="match status" value="1"/>
</dbReference>
<dbReference type="InterPro" id="IPR009073">
    <property type="entry name" value="HscB_oligo_C"/>
</dbReference>
<dbReference type="NCBIfam" id="TIGR00714">
    <property type="entry name" value="hscB"/>
    <property type="match status" value="1"/>
</dbReference>
<feature type="domain" description="J" evidence="7">
    <location>
        <begin position="102"/>
        <end position="174"/>
    </location>
</feature>
<keyword evidence="4" id="KW-0963">Cytoplasm</keyword>
<keyword evidence="6" id="KW-0143">Chaperone</keyword>
<dbReference type="AlphaFoldDB" id="A0AAV9AG78"/>
<dbReference type="FunFam" id="1.20.1280.20:FF:000002">
    <property type="entry name" value="HscB mitochondrial iron-sulfur cluster co-chaperone"/>
    <property type="match status" value="1"/>
</dbReference>
<dbReference type="Proteomes" id="UP001179952">
    <property type="component" value="Unassembled WGS sequence"/>
</dbReference>